<dbReference type="PANTHER" id="PTHR43087">
    <property type="entry name" value="LYSINE/ARGININE/ORNITHINE TRANSPORT SYSTEM KINASE"/>
    <property type="match status" value="1"/>
</dbReference>
<keyword evidence="5" id="KW-0143">Chaperone</keyword>
<name>A0A7S7NVB5_PALFE</name>
<dbReference type="InterPro" id="IPR005129">
    <property type="entry name" value="GTPase_ArgK"/>
</dbReference>
<keyword evidence="3" id="KW-0378">Hydrolase</keyword>
<dbReference type="PANTHER" id="PTHR43087:SF1">
    <property type="entry name" value="LAO_AO TRANSPORT SYSTEM ATPASE"/>
    <property type="match status" value="1"/>
</dbReference>
<accession>A0A7S7NVB5</accession>
<keyword evidence="2" id="KW-0547">Nucleotide-binding</keyword>
<dbReference type="Pfam" id="PF03308">
    <property type="entry name" value="MeaB"/>
    <property type="match status" value="1"/>
</dbReference>
<dbReference type="InterPro" id="IPR052040">
    <property type="entry name" value="GTPase/Isobutyryl-CoA_mutase"/>
</dbReference>
<dbReference type="SUPFAM" id="SSF52540">
    <property type="entry name" value="P-loop containing nucleoside triphosphate hydrolases"/>
    <property type="match status" value="1"/>
</dbReference>
<dbReference type="AlphaFoldDB" id="A0A7S7NVB5"/>
<proteinExistence type="inferred from homology"/>
<dbReference type="Proteomes" id="UP000593892">
    <property type="component" value="Chromosome"/>
</dbReference>
<evidence type="ECO:0000313" key="6">
    <source>
        <dbReference type="EMBL" id="QOY90439.1"/>
    </source>
</evidence>
<evidence type="ECO:0000256" key="1">
    <source>
        <dbReference type="ARBA" id="ARBA00009625"/>
    </source>
</evidence>
<evidence type="ECO:0000256" key="4">
    <source>
        <dbReference type="ARBA" id="ARBA00023134"/>
    </source>
</evidence>
<reference evidence="6 7" key="1">
    <citation type="submission" date="2020-10" db="EMBL/GenBank/DDBJ databases">
        <title>Complete genome sequence of Paludibaculum fermentans P105T, a facultatively anaerobic acidobacterium capable of dissimilatory Fe(III) reduction.</title>
        <authorList>
            <person name="Dedysh S.N."/>
            <person name="Beletsky A.V."/>
            <person name="Kulichevskaya I.S."/>
            <person name="Mardanov A.V."/>
            <person name="Ravin N.V."/>
        </authorList>
    </citation>
    <scope>NUCLEOTIDE SEQUENCE [LARGE SCALE GENOMIC DNA]</scope>
    <source>
        <strain evidence="6 7">P105</strain>
    </source>
</reference>
<dbReference type="Gene3D" id="1.20.5.170">
    <property type="match status" value="1"/>
</dbReference>
<dbReference type="KEGG" id="pfer:IRI77_10925"/>
<evidence type="ECO:0000313" key="7">
    <source>
        <dbReference type="Proteomes" id="UP000593892"/>
    </source>
</evidence>
<keyword evidence="4" id="KW-0342">GTP-binding</keyword>
<evidence type="ECO:0000256" key="3">
    <source>
        <dbReference type="ARBA" id="ARBA00022801"/>
    </source>
</evidence>
<evidence type="ECO:0000256" key="2">
    <source>
        <dbReference type="ARBA" id="ARBA00022741"/>
    </source>
</evidence>
<organism evidence="6 7">
    <name type="scientific">Paludibaculum fermentans</name>
    <dbReference type="NCBI Taxonomy" id="1473598"/>
    <lineage>
        <taxon>Bacteria</taxon>
        <taxon>Pseudomonadati</taxon>
        <taxon>Acidobacteriota</taxon>
        <taxon>Terriglobia</taxon>
        <taxon>Bryobacterales</taxon>
        <taxon>Bryobacteraceae</taxon>
        <taxon>Paludibaculum</taxon>
    </lineage>
</organism>
<gene>
    <name evidence="6" type="primary">meaB</name>
    <name evidence="6" type="ORF">IRI77_10925</name>
</gene>
<evidence type="ECO:0000256" key="5">
    <source>
        <dbReference type="ARBA" id="ARBA00023186"/>
    </source>
</evidence>
<comment type="similarity">
    <text evidence="1">Belongs to the SIMIBI class G3E GTPase family. ArgK/MeaB subfamily.</text>
</comment>
<protein>
    <submittedName>
        <fullName evidence="6">Methylmalonyl Co-A mutase-associated GTPase MeaB</fullName>
    </submittedName>
</protein>
<dbReference type="GO" id="GO:0005525">
    <property type="term" value="F:GTP binding"/>
    <property type="evidence" value="ECO:0007669"/>
    <property type="project" value="UniProtKB-KW"/>
</dbReference>
<dbReference type="CDD" id="cd03114">
    <property type="entry name" value="MMAA-like"/>
    <property type="match status" value="1"/>
</dbReference>
<sequence length="294" mass="31491">MAGPQTPLSERILKGDIRALARACTLVENRVPESAAILKGVFPHSGRAFTLGITGSPGAGKSTLTSALIAELRSRRQRVAVIAVDPSSPFSGGAILGDRIRMAAHHEDPGVFIRSMATRGALGGLAPTTHDLALLLDAAGFDWILIETVGVGQDEVDVARLAQATAVVLAPGMGDDVQAIKAGILEIADVFVLNKADQPGAARLEQDMHEWPRPLVKTVATSGEGLPELCQALESIRATLPPLRAQAHWDYRLRQMFAERVVARLDPELVAQAVRRVAGRECDPYTIIEEWLKV</sequence>
<dbReference type="Gene3D" id="3.40.50.300">
    <property type="entry name" value="P-loop containing nucleotide triphosphate hydrolases"/>
    <property type="match status" value="1"/>
</dbReference>
<dbReference type="NCBIfam" id="TIGR00750">
    <property type="entry name" value="lao"/>
    <property type="match status" value="1"/>
</dbReference>
<keyword evidence="7" id="KW-1185">Reference proteome</keyword>
<dbReference type="EMBL" id="CP063849">
    <property type="protein sequence ID" value="QOY90439.1"/>
    <property type="molecule type" value="Genomic_DNA"/>
</dbReference>
<dbReference type="InterPro" id="IPR027417">
    <property type="entry name" value="P-loop_NTPase"/>
</dbReference>
<dbReference type="RefSeq" id="WP_194452103.1">
    <property type="nucleotide sequence ID" value="NZ_CP063849.1"/>
</dbReference>
<dbReference type="GO" id="GO:0003924">
    <property type="term" value="F:GTPase activity"/>
    <property type="evidence" value="ECO:0007669"/>
    <property type="project" value="InterPro"/>
</dbReference>